<proteinExistence type="predicted"/>
<organism evidence="5 6">
    <name type="scientific">Bifidobacterium crudilactis</name>
    <dbReference type="NCBI Taxonomy" id="327277"/>
    <lineage>
        <taxon>Bacteria</taxon>
        <taxon>Bacillati</taxon>
        <taxon>Actinomycetota</taxon>
        <taxon>Actinomycetes</taxon>
        <taxon>Bifidobacteriales</taxon>
        <taxon>Bifidobacteriaceae</taxon>
        <taxon>Bifidobacterium</taxon>
    </lineage>
</organism>
<dbReference type="Gene3D" id="3.40.50.150">
    <property type="entry name" value="Vaccinia Virus protein VP39"/>
    <property type="match status" value="1"/>
</dbReference>
<keyword evidence="5" id="KW-0489">Methyltransferase</keyword>
<evidence type="ECO:0000256" key="1">
    <source>
        <dbReference type="PIRSR" id="PIRSR018249-1"/>
    </source>
</evidence>
<evidence type="ECO:0000259" key="3">
    <source>
        <dbReference type="Pfam" id="PF13649"/>
    </source>
</evidence>
<dbReference type="Pfam" id="PF13649">
    <property type="entry name" value="Methyltransf_25"/>
    <property type="match status" value="1"/>
</dbReference>
<feature type="binding site" evidence="1">
    <location>
        <position position="43"/>
    </location>
    <ligand>
        <name>Zn(2+)</name>
        <dbReference type="ChEBI" id="CHEBI:29105"/>
    </ligand>
</feature>
<evidence type="ECO:0000256" key="2">
    <source>
        <dbReference type="PIRSR" id="PIRSR018249-2"/>
    </source>
</evidence>
<accession>A0A971D0L6</accession>
<sequence>MESGTPVRHGIAKFNHDPALYRCPLCREALTLDRSSLRCANRHTFDISSKGFVSVLRGGNNESDLYDRSFFEHRSAVFSAGMYDHVIRACCDSVENSLATAPQTRSLIPESANSFDAPRVVDAGCGEGHYMRRLEARIASVPSKQTLNSTDLIAFDISREAVALASRGGGDVEWLAADLANIPLRDGSVDCIANVFSPANYAEFTRILRPGGTLVKIVPGPHHVAELRKAIVDAGLRKELRYSNDDVLQGISAHMRILNTTRVSATTAVDDALLRDFMAMTPVMFHIDQQALELSELDCITIEADVIVASAM</sequence>
<keyword evidence="1" id="KW-0479">Metal-binding</keyword>
<comment type="caution">
    <text evidence="5">The sequence shown here is derived from an EMBL/GenBank/DDBJ whole genome shotgun (WGS) entry which is preliminary data.</text>
</comment>
<dbReference type="InterPro" id="IPR048647">
    <property type="entry name" value="RlmA_N"/>
</dbReference>
<reference evidence="5" key="1">
    <citation type="journal article" date="2020" name="Biotechnol. Biofuels">
        <title>New insights from the biogas microbiome by comprehensive genome-resolved metagenomics of nearly 1600 species originating from multiple anaerobic digesters.</title>
        <authorList>
            <person name="Campanaro S."/>
            <person name="Treu L."/>
            <person name="Rodriguez-R L.M."/>
            <person name="Kovalovszki A."/>
            <person name="Ziels R.M."/>
            <person name="Maus I."/>
            <person name="Zhu X."/>
            <person name="Kougias P.G."/>
            <person name="Basile A."/>
            <person name="Luo G."/>
            <person name="Schluter A."/>
            <person name="Konstantinidis K.T."/>
            <person name="Angelidaki I."/>
        </authorList>
    </citation>
    <scope>NUCLEOTIDE SEQUENCE</scope>
    <source>
        <strain evidence="5">AS01afH2WH_6</strain>
    </source>
</reference>
<dbReference type="PIRSF" id="PIRSF018249">
    <property type="entry name" value="MyrA_prd"/>
    <property type="match status" value="1"/>
</dbReference>
<keyword evidence="5" id="KW-0808">Transferase</keyword>
<dbReference type="Proteomes" id="UP000767327">
    <property type="component" value="Unassembled WGS sequence"/>
</dbReference>
<dbReference type="InterPro" id="IPR016718">
    <property type="entry name" value="rRNA_m1G-MeTrfase_A_prd"/>
</dbReference>
<dbReference type="GO" id="GO:0046872">
    <property type="term" value="F:metal ion binding"/>
    <property type="evidence" value="ECO:0007669"/>
    <property type="project" value="UniProtKB-KW"/>
</dbReference>
<evidence type="ECO:0000313" key="5">
    <source>
        <dbReference type="EMBL" id="NLT80351.1"/>
    </source>
</evidence>
<feature type="domain" description="23S rRNA (guanine(745)-N(1))-methyltransferase N-terminal" evidence="4">
    <location>
        <begin position="21"/>
        <end position="56"/>
    </location>
</feature>
<gene>
    <name evidence="5" type="ORF">GXW98_08740</name>
</gene>
<feature type="binding site" evidence="1">
    <location>
        <position position="39"/>
    </location>
    <ligand>
        <name>Zn(2+)</name>
        <dbReference type="ChEBI" id="CHEBI:29105"/>
    </ligand>
</feature>
<keyword evidence="2" id="KW-0949">S-adenosyl-L-methionine</keyword>
<name>A0A971D0L6_9BIFI</name>
<dbReference type="PANTHER" id="PTHR43591">
    <property type="entry name" value="METHYLTRANSFERASE"/>
    <property type="match status" value="1"/>
</dbReference>
<dbReference type="CDD" id="cd02440">
    <property type="entry name" value="AdoMet_MTases"/>
    <property type="match status" value="1"/>
</dbReference>
<dbReference type="GO" id="GO:0032259">
    <property type="term" value="P:methylation"/>
    <property type="evidence" value="ECO:0007669"/>
    <property type="project" value="UniProtKB-KW"/>
</dbReference>
<protein>
    <submittedName>
        <fullName evidence="5">Methyltransferase domain-containing protein</fullName>
    </submittedName>
</protein>
<evidence type="ECO:0000259" key="4">
    <source>
        <dbReference type="Pfam" id="PF21302"/>
    </source>
</evidence>
<dbReference type="InterPro" id="IPR029063">
    <property type="entry name" value="SAM-dependent_MTases_sf"/>
</dbReference>
<dbReference type="EMBL" id="JAAXZR010000027">
    <property type="protein sequence ID" value="NLT80351.1"/>
    <property type="molecule type" value="Genomic_DNA"/>
</dbReference>
<feature type="domain" description="Methyltransferase" evidence="3">
    <location>
        <begin position="120"/>
        <end position="212"/>
    </location>
</feature>
<reference evidence="5" key="2">
    <citation type="submission" date="2020-01" db="EMBL/GenBank/DDBJ databases">
        <authorList>
            <person name="Campanaro S."/>
        </authorList>
    </citation>
    <scope>NUCLEOTIDE SEQUENCE</scope>
    <source>
        <strain evidence="5">AS01afH2WH_6</strain>
    </source>
</reference>
<feature type="binding site" evidence="1">
    <location>
        <position position="23"/>
    </location>
    <ligand>
        <name>Zn(2+)</name>
        <dbReference type="ChEBI" id="CHEBI:29105"/>
    </ligand>
</feature>
<feature type="binding site" evidence="2">
    <location>
        <position position="223"/>
    </location>
    <ligand>
        <name>S-adenosyl-L-methionine</name>
        <dbReference type="ChEBI" id="CHEBI:59789"/>
    </ligand>
</feature>
<feature type="binding site" evidence="2">
    <location>
        <position position="83"/>
    </location>
    <ligand>
        <name>S-adenosyl-L-methionine</name>
        <dbReference type="ChEBI" id="CHEBI:59789"/>
    </ligand>
</feature>
<feature type="binding site" evidence="1">
    <location>
        <position position="26"/>
    </location>
    <ligand>
        <name>Zn(2+)</name>
        <dbReference type="ChEBI" id="CHEBI:29105"/>
    </ligand>
</feature>
<feature type="binding site" evidence="2">
    <location>
        <begin position="127"/>
        <end position="128"/>
    </location>
    <ligand>
        <name>S-adenosyl-L-methionine</name>
        <dbReference type="ChEBI" id="CHEBI:59789"/>
    </ligand>
</feature>
<dbReference type="RefSeq" id="WP_273174495.1">
    <property type="nucleotide sequence ID" value="NZ_JAAXZR010000027.1"/>
</dbReference>
<dbReference type="InterPro" id="IPR041698">
    <property type="entry name" value="Methyltransf_25"/>
</dbReference>
<evidence type="ECO:0000313" key="6">
    <source>
        <dbReference type="Proteomes" id="UP000767327"/>
    </source>
</evidence>
<keyword evidence="1" id="KW-0862">Zinc</keyword>
<dbReference type="GO" id="GO:0008168">
    <property type="term" value="F:methyltransferase activity"/>
    <property type="evidence" value="ECO:0007669"/>
    <property type="project" value="UniProtKB-KW"/>
</dbReference>
<dbReference type="SUPFAM" id="SSF53335">
    <property type="entry name" value="S-adenosyl-L-methionine-dependent methyltransferases"/>
    <property type="match status" value="1"/>
</dbReference>
<dbReference type="Pfam" id="PF21302">
    <property type="entry name" value="Zn_ribbon_RlmA"/>
    <property type="match status" value="1"/>
</dbReference>
<dbReference type="AlphaFoldDB" id="A0A971D0L6"/>